<evidence type="ECO:0000313" key="2">
    <source>
        <dbReference type="EMBL" id="CUJ85268.1"/>
    </source>
</evidence>
<dbReference type="Proteomes" id="UP000051870">
    <property type="component" value="Unassembled WGS sequence"/>
</dbReference>
<protein>
    <recommendedName>
        <fullName evidence="4">DUF502 domain-containing protein</fullName>
    </recommendedName>
</protein>
<dbReference type="GeneID" id="83879553"/>
<feature type="transmembrane region" description="Helical" evidence="1">
    <location>
        <begin position="53"/>
        <end position="76"/>
    </location>
</feature>
<proteinExistence type="predicted"/>
<dbReference type="EMBL" id="CYTW01000001">
    <property type="protein sequence ID" value="CUJ85268.1"/>
    <property type="molecule type" value="Genomic_DNA"/>
</dbReference>
<dbReference type="RefSeq" id="WP_058309708.1">
    <property type="nucleotide sequence ID" value="NZ_CANLZE010000001.1"/>
</dbReference>
<keyword evidence="1" id="KW-0812">Transmembrane</keyword>
<evidence type="ECO:0008006" key="4">
    <source>
        <dbReference type="Google" id="ProtNLM"/>
    </source>
</evidence>
<dbReference type="InterPro" id="IPR007462">
    <property type="entry name" value="COV1-like"/>
</dbReference>
<sequence>MKSFIVKTLVTGILLMIPVFFFLFALVKIFGTLRQVMSPIIEALDIETLLGVILLNVLTLLALVLFIFLIGLLAYVGSIRTRIEALDSFLRDRVPGYAIIKGILSGTIQQDTSMGDLKVVIVRQGDMARIGFEVERIDEHNIMVFLPDVPNPQTGIAAAFRPDDVQQIKLAPHKVLEMLSFFGRGVGAEISKVQQDRNPPTDT</sequence>
<keyword evidence="1" id="KW-0472">Membrane</keyword>
<reference evidence="3" key="1">
    <citation type="submission" date="2015-09" db="EMBL/GenBank/DDBJ databases">
        <authorList>
            <person name="Rodrigo-Torres Lidia"/>
            <person name="Arahal R.David."/>
        </authorList>
    </citation>
    <scope>NUCLEOTIDE SEQUENCE [LARGE SCALE GENOMIC DNA]</scope>
    <source>
        <strain evidence="3">CECT 7735</strain>
    </source>
</reference>
<dbReference type="STRING" id="1715693.PH7735_00472"/>
<dbReference type="AlphaFoldDB" id="A0A0P1I209"/>
<organism evidence="2 3">
    <name type="scientific">Shimia thalassica</name>
    <dbReference type="NCBI Taxonomy" id="1715693"/>
    <lineage>
        <taxon>Bacteria</taxon>
        <taxon>Pseudomonadati</taxon>
        <taxon>Pseudomonadota</taxon>
        <taxon>Alphaproteobacteria</taxon>
        <taxon>Rhodobacterales</taxon>
        <taxon>Roseobacteraceae</taxon>
    </lineage>
</organism>
<gene>
    <name evidence="2" type="ORF">PH7735_00472</name>
</gene>
<evidence type="ECO:0000313" key="3">
    <source>
        <dbReference type="Proteomes" id="UP000051870"/>
    </source>
</evidence>
<keyword evidence="1" id="KW-1133">Transmembrane helix</keyword>
<name>A0A0P1I209_9RHOB</name>
<dbReference type="Pfam" id="PF04367">
    <property type="entry name" value="DUF502"/>
    <property type="match status" value="1"/>
</dbReference>
<feature type="transmembrane region" description="Helical" evidence="1">
    <location>
        <begin position="12"/>
        <end position="33"/>
    </location>
</feature>
<keyword evidence="3" id="KW-1185">Reference proteome</keyword>
<evidence type="ECO:0000256" key="1">
    <source>
        <dbReference type="SAM" id="Phobius"/>
    </source>
</evidence>
<accession>A0A0P1I209</accession>